<gene>
    <name evidence="1" type="ORF">AAC691_15335</name>
</gene>
<dbReference type="EMBL" id="CP152276">
    <property type="protein sequence ID" value="XAE41649.1"/>
    <property type="molecule type" value="Genomic_DNA"/>
</dbReference>
<organism evidence="1 2">
    <name type="scientific">Nguyenibacter vanlangensis</name>
    <dbReference type="NCBI Taxonomy" id="1216886"/>
    <lineage>
        <taxon>Bacteria</taxon>
        <taxon>Pseudomonadati</taxon>
        <taxon>Pseudomonadota</taxon>
        <taxon>Alphaproteobacteria</taxon>
        <taxon>Acetobacterales</taxon>
        <taxon>Acetobacteraceae</taxon>
        <taxon>Nguyenibacter</taxon>
    </lineage>
</organism>
<name>A0ABZ3D231_9PROT</name>
<reference evidence="1 2" key="1">
    <citation type="submission" date="2024-04" db="EMBL/GenBank/DDBJ databases">
        <title>Complete genome sequence of Nguyenibacter vanlangesis HBCM-1154, a strain capable of nitrogen fixation, IAA production, and phosphorus solubilization isolated from sugarcane soil.</title>
        <authorList>
            <person name="MY HANH P."/>
        </authorList>
    </citation>
    <scope>NUCLEOTIDE SEQUENCE [LARGE SCALE GENOMIC DNA]</scope>
    <source>
        <strain evidence="1 2">HBCM 1154</strain>
    </source>
</reference>
<evidence type="ECO:0000313" key="2">
    <source>
        <dbReference type="Proteomes" id="UP001449795"/>
    </source>
</evidence>
<dbReference type="Proteomes" id="UP001449795">
    <property type="component" value="Chromosome"/>
</dbReference>
<protein>
    <submittedName>
        <fullName evidence="1">Uncharacterized protein</fullName>
    </submittedName>
</protein>
<dbReference type="SUPFAM" id="SSF52540">
    <property type="entry name" value="P-loop containing nucleoside triphosphate hydrolases"/>
    <property type="match status" value="1"/>
</dbReference>
<evidence type="ECO:0000313" key="1">
    <source>
        <dbReference type="EMBL" id="XAE41649.1"/>
    </source>
</evidence>
<dbReference type="InterPro" id="IPR027417">
    <property type="entry name" value="P-loop_NTPase"/>
</dbReference>
<accession>A0ABZ3D231</accession>
<keyword evidence="2" id="KW-1185">Reference proteome</keyword>
<dbReference type="PANTHER" id="PTHR39206:SF1">
    <property type="entry name" value="SLL8004 PROTEIN"/>
    <property type="match status" value="1"/>
</dbReference>
<sequence>MTLHEFGPRIRIMGPSNSGKSMLAEAIARTQGLGFKVNLVYVGLRSVQNSVGRVRERVARGGHDVPRADLLRRFGLPKAMAFSDRVILLDNSGRRRRFLHACEGGRLRFTTPTLPLWTARMLG</sequence>
<dbReference type="PANTHER" id="PTHR39206">
    <property type="entry name" value="SLL8004 PROTEIN"/>
    <property type="match status" value="1"/>
</dbReference>
<proteinExistence type="predicted"/>
<dbReference type="RefSeq" id="WP_342627526.1">
    <property type="nucleotide sequence ID" value="NZ_CP152276.1"/>
</dbReference>